<reference evidence="3 4" key="1">
    <citation type="submission" date="2024-04" db="EMBL/GenBank/DDBJ databases">
        <title>Human intestinal bacterial collection.</title>
        <authorList>
            <person name="Pauvert C."/>
            <person name="Hitch T.C.A."/>
            <person name="Clavel T."/>
        </authorList>
    </citation>
    <scope>NUCLEOTIDE SEQUENCE [LARGE SCALE GENOMIC DNA]</scope>
    <source>
        <strain evidence="3 4">CLA-AA-H161</strain>
    </source>
</reference>
<organism evidence="3 4">
    <name type="scientific">Blautia acetigignens</name>
    <dbReference type="NCBI Taxonomy" id="2981783"/>
    <lineage>
        <taxon>Bacteria</taxon>
        <taxon>Bacillati</taxon>
        <taxon>Bacillota</taxon>
        <taxon>Clostridia</taxon>
        <taxon>Lachnospirales</taxon>
        <taxon>Lachnospiraceae</taxon>
        <taxon>Blautia</taxon>
    </lineage>
</organism>
<accession>A0ABV1CQI5</accession>
<protein>
    <submittedName>
        <fullName evidence="3">Uncharacterized protein</fullName>
    </submittedName>
</protein>
<name>A0ABV1CQI5_9FIRM</name>
<evidence type="ECO:0000313" key="4">
    <source>
        <dbReference type="Proteomes" id="UP001470752"/>
    </source>
</evidence>
<keyword evidence="2" id="KW-0812">Transmembrane</keyword>
<gene>
    <name evidence="3" type="ORF">AAAX94_16645</name>
</gene>
<keyword evidence="4" id="KW-1185">Reference proteome</keyword>
<proteinExistence type="predicted"/>
<keyword evidence="1" id="KW-0175">Coiled coil</keyword>
<keyword evidence="2" id="KW-0472">Membrane</keyword>
<dbReference type="EMBL" id="JBBNFW010000198">
    <property type="protein sequence ID" value="MEQ2414635.1"/>
    <property type="molecule type" value="Genomic_DNA"/>
</dbReference>
<feature type="coiled-coil region" evidence="1">
    <location>
        <begin position="163"/>
        <end position="190"/>
    </location>
</feature>
<keyword evidence="2" id="KW-1133">Transmembrane helix</keyword>
<evidence type="ECO:0000256" key="1">
    <source>
        <dbReference type="SAM" id="Coils"/>
    </source>
</evidence>
<evidence type="ECO:0000313" key="3">
    <source>
        <dbReference type="EMBL" id="MEQ2414635.1"/>
    </source>
</evidence>
<feature type="transmembrane region" description="Helical" evidence="2">
    <location>
        <begin position="7"/>
        <end position="27"/>
    </location>
</feature>
<feature type="transmembrane region" description="Helical" evidence="2">
    <location>
        <begin position="39"/>
        <end position="61"/>
    </location>
</feature>
<comment type="caution">
    <text evidence="3">The sequence shown here is derived from an EMBL/GenBank/DDBJ whole genome shotgun (WGS) entry which is preliminary data.</text>
</comment>
<sequence length="196" mass="23064">MKSKIGALVLFVAYTTAWLGMAAWSFLNRAEDPVMGITGMISCVLISLVGILGIIEIFVIVDLTSDGCTVKWLWIKKEYRWEEIHLVYNDITRKYRTDTLYFSARTVNWRGKKLTKDNFMPDFNLHFLTDFCICWKNNEEKKKTMAQLEQWGVKVEISDIVKHEELIDAKTKARNERRRLYEERKRQAKNKKNTNS</sequence>
<dbReference type="Proteomes" id="UP001470752">
    <property type="component" value="Unassembled WGS sequence"/>
</dbReference>
<dbReference type="RefSeq" id="WP_021926556.1">
    <property type="nucleotide sequence ID" value="NZ_JAOQJM010000001.1"/>
</dbReference>
<evidence type="ECO:0000256" key="2">
    <source>
        <dbReference type="SAM" id="Phobius"/>
    </source>
</evidence>